<reference evidence="9" key="1">
    <citation type="submission" date="2016-10" db="EMBL/GenBank/DDBJ databases">
        <authorList>
            <person name="Varghese N."/>
            <person name="Submissions S."/>
        </authorList>
    </citation>
    <scope>NUCLEOTIDE SEQUENCE [LARGE SCALE GENOMIC DNA]</scope>
    <source>
        <strain evidence="9">DSM 44526</strain>
    </source>
</reference>
<proteinExistence type="inferred from homology"/>
<keyword evidence="2 5" id="KW-0808">Transferase</keyword>
<dbReference type="InterPro" id="IPR002155">
    <property type="entry name" value="Thiolase"/>
</dbReference>
<evidence type="ECO:0000256" key="1">
    <source>
        <dbReference type="ARBA" id="ARBA00010982"/>
    </source>
</evidence>
<comment type="similarity">
    <text evidence="1 5">Belongs to the thiolase-like superfamily. Thiolase family.</text>
</comment>
<feature type="active site" description="Acyl-thioester intermediate" evidence="4">
    <location>
        <position position="89"/>
    </location>
</feature>
<dbReference type="InterPro" id="IPR016039">
    <property type="entry name" value="Thiolase-like"/>
</dbReference>
<evidence type="ECO:0000256" key="5">
    <source>
        <dbReference type="RuleBase" id="RU003557"/>
    </source>
</evidence>
<dbReference type="CDD" id="cd00751">
    <property type="entry name" value="thiolase"/>
    <property type="match status" value="1"/>
</dbReference>
<feature type="active site" description="Proton acceptor" evidence="4">
    <location>
        <position position="411"/>
    </location>
</feature>
<dbReference type="NCBIfam" id="NF006740">
    <property type="entry name" value="PRK09268.1"/>
    <property type="match status" value="1"/>
</dbReference>
<gene>
    <name evidence="8" type="ORF">SAMN05660324_0884</name>
</gene>
<dbReference type="EMBL" id="FNCF01000001">
    <property type="protein sequence ID" value="SDF68712.1"/>
    <property type="molecule type" value="Genomic_DNA"/>
</dbReference>
<evidence type="ECO:0000259" key="6">
    <source>
        <dbReference type="Pfam" id="PF00108"/>
    </source>
</evidence>
<organism evidence="8 9">
    <name type="scientific">Klenkia brasiliensis</name>
    <dbReference type="NCBI Taxonomy" id="333142"/>
    <lineage>
        <taxon>Bacteria</taxon>
        <taxon>Bacillati</taxon>
        <taxon>Actinomycetota</taxon>
        <taxon>Actinomycetes</taxon>
        <taxon>Geodermatophilales</taxon>
        <taxon>Geodermatophilaceae</taxon>
        <taxon>Klenkia</taxon>
    </lineage>
</organism>
<accession>A0A1G7N433</accession>
<name>A0A1G7N433_9ACTN</name>
<sequence>MTRKAAIVGGNRIPFARSNKKYARASNQDMLTATIDGLVARHGLAGEQVGEVVAGAVLKHARDFNLTREAVLGSQLSPATPAYDVQQACGTGLEAAVLVANKIALGQIESGIAGGTDTTSDAPLAVNDDLRKVLIAANAAKTLPDRLKLLARIRPGQLVPDQPRNVEPRTGLSMGEHAAITAKEWEISREAQDELAVASHHNLAAAYDRGFFDDLVTPFLGLTRDDNLRPDSTVEKLSTLKPVFGRGEGATMTAANSTPLTDGASAVLLASDEWAAEHKLPVWAHLVDAQTAAVDYVHGGEGLLMAPAYAMPVMLARNGLTLQDFDLYEIHEAFASTVLSTMKAWEDPGFCKEKLGLDAPLGSIDRSKLNVNGSSLAAGHPFAATGGRIVASLAKMLHEAGPGKRGLISICAAGGQGVVAILES</sequence>
<dbReference type="GO" id="GO:0005829">
    <property type="term" value="C:cytosol"/>
    <property type="evidence" value="ECO:0007669"/>
    <property type="project" value="TreeGrafter"/>
</dbReference>
<dbReference type="Pfam" id="PF02803">
    <property type="entry name" value="Thiolase_C"/>
    <property type="match status" value="1"/>
</dbReference>
<keyword evidence="3 5" id="KW-0012">Acyltransferase</keyword>
<dbReference type="PANTHER" id="PTHR42689:SF1">
    <property type="entry name" value="ACETYL-COA ACYLTRANSFERASE FADA2 (3-KETOACYL-COA THIOLASE) (BETA-KETOTHIOLASE)-RELATED"/>
    <property type="match status" value="1"/>
</dbReference>
<evidence type="ECO:0000256" key="4">
    <source>
        <dbReference type="PIRSR" id="PIRSR000429-1"/>
    </source>
</evidence>
<evidence type="ECO:0000256" key="3">
    <source>
        <dbReference type="ARBA" id="ARBA00023315"/>
    </source>
</evidence>
<dbReference type="Pfam" id="PF00108">
    <property type="entry name" value="Thiolase_N"/>
    <property type="match status" value="1"/>
</dbReference>
<evidence type="ECO:0000313" key="9">
    <source>
        <dbReference type="Proteomes" id="UP000198863"/>
    </source>
</evidence>
<dbReference type="PIRSF" id="PIRSF000429">
    <property type="entry name" value="Ac-CoA_Ac_transf"/>
    <property type="match status" value="1"/>
</dbReference>
<feature type="domain" description="Thiolase N-terminal" evidence="6">
    <location>
        <begin position="6"/>
        <end position="272"/>
    </location>
</feature>
<dbReference type="InterPro" id="IPR020617">
    <property type="entry name" value="Thiolase_C"/>
</dbReference>
<protein>
    <submittedName>
        <fullName evidence="8">Acetyl-CoA C-acetyltransferase</fullName>
    </submittedName>
</protein>
<evidence type="ECO:0000259" key="7">
    <source>
        <dbReference type="Pfam" id="PF02803"/>
    </source>
</evidence>
<dbReference type="SUPFAM" id="SSF53901">
    <property type="entry name" value="Thiolase-like"/>
    <property type="match status" value="2"/>
</dbReference>
<evidence type="ECO:0000256" key="2">
    <source>
        <dbReference type="ARBA" id="ARBA00022679"/>
    </source>
</evidence>
<feature type="active site" description="Proton acceptor" evidence="4">
    <location>
        <position position="380"/>
    </location>
</feature>
<dbReference type="AlphaFoldDB" id="A0A1G7N433"/>
<dbReference type="InterPro" id="IPR020616">
    <property type="entry name" value="Thiolase_N"/>
</dbReference>
<dbReference type="GO" id="GO:0016747">
    <property type="term" value="F:acyltransferase activity, transferring groups other than amino-acyl groups"/>
    <property type="evidence" value="ECO:0007669"/>
    <property type="project" value="InterPro"/>
</dbReference>
<dbReference type="NCBIfam" id="TIGR01930">
    <property type="entry name" value="AcCoA-C-Actrans"/>
    <property type="match status" value="1"/>
</dbReference>
<dbReference type="PANTHER" id="PTHR42689">
    <property type="entry name" value="ACETYL-COA ACYLTRANSFERASE FADA2 (3-KETOACYL-COA THIOLASE) (BETA-KETOTHIOLASE)-RELATED"/>
    <property type="match status" value="1"/>
</dbReference>
<dbReference type="Proteomes" id="UP000198863">
    <property type="component" value="Unassembled WGS sequence"/>
</dbReference>
<dbReference type="OrthoDB" id="1402717at2"/>
<feature type="domain" description="Thiolase C-terminal" evidence="7">
    <location>
        <begin position="283"/>
        <end position="423"/>
    </location>
</feature>
<dbReference type="Gene3D" id="3.40.47.10">
    <property type="match status" value="1"/>
</dbReference>
<dbReference type="InterPro" id="IPR050521">
    <property type="entry name" value="3-ketoacyl-CoA_Thiolase"/>
</dbReference>
<dbReference type="RefSeq" id="WP_091058681.1">
    <property type="nucleotide sequence ID" value="NZ_FNCF01000001.1"/>
</dbReference>
<evidence type="ECO:0000313" key="8">
    <source>
        <dbReference type="EMBL" id="SDF68712.1"/>
    </source>
</evidence>
<keyword evidence="9" id="KW-1185">Reference proteome</keyword>